<dbReference type="Gene3D" id="1.20.5.1930">
    <property type="match status" value="1"/>
</dbReference>
<sequence length="401" mass="42972">MAWDDPVGAARMGATFRLLMQLRILITALTLALVPSERMTLDTLLLLSGVGSLSALVLFSWQQIVPSLLKYPVLIGFDVFVAYAVLEIGGVTGPFFLFTVVTSMLAGLLLVGRWLLAVCGMQVLLYFTAATEFGAARELINFQTVVAMPAFYLVAGFAGARLRHLYDQQSQLETARRAAEVVAAAAEERSRLAREMHDSLAKTLRGIAMSAQALPLWVDRAPARAVEEAHRIAAAAEVASREARQLIEDLRDEVFQQPLGQAVADVATAWAEETGTAVTQRVDTGIDLPLRARYEVIAILKEALENVQRHAQATAVEVCLSQDAGHAVLRVRDDGCGFDGGQDLGRLLSGGHYGLVGMRERAHNAGASLDVDSAPRAGTTITVVVPDPGLESAGSVDLEVA</sequence>
<dbReference type="SUPFAM" id="SSF55874">
    <property type="entry name" value="ATPase domain of HSP90 chaperone/DNA topoisomerase II/histidine kinase"/>
    <property type="match status" value="1"/>
</dbReference>
<evidence type="ECO:0000256" key="4">
    <source>
        <dbReference type="SAM" id="Phobius"/>
    </source>
</evidence>
<dbReference type="InterPro" id="IPR050482">
    <property type="entry name" value="Sensor_HK_TwoCompSys"/>
</dbReference>
<dbReference type="EMBL" id="BAAAZG010000010">
    <property type="protein sequence ID" value="GAA4066015.1"/>
    <property type="molecule type" value="Genomic_DNA"/>
</dbReference>
<evidence type="ECO:0000259" key="5">
    <source>
        <dbReference type="SMART" id="SM00387"/>
    </source>
</evidence>
<organism evidence="6 7">
    <name type="scientific">Actinomadura miaoliensis</name>
    <dbReference type="NCBI Taxonomy" id="430685"/>
    <lineage>
        <taxon>Bacteria</taxon>
        <taxon>Bacillati</taxon>
        <taxon>Actinomycetota</taxon>
        <taxon>Actinomycetes</taxon>
        <taxon>Streptosporangiales</taxon>
        <taxon>Thermomonosporaceae</taxon>
        <taxon>Actinomadura</taxon>
    </lineage>
</organism>
<evidence type="ECO:0000313" key="7">
    <source>
        <dbReference type="Proteomes" id="UP001500683"/>
    </source>
</evidence>
<keyword evidence="4" id="KW-0812">Transmembrane</keyword>
<keyword evidence="4" id="KW-0472">Membrane</keyword>
<keyword evidence="1" id="KW-0808">Transferase</keyword>
<keyword evidence="2" id="KW-0418">Kinase</keyword>
<feature type="domain" description="Histidine kinase/HSP90-like ATPase" evidence="5">
    <location>
        <begin position="291"/>
        <end position="389"/>
    </location>
</feature>
<accession>A0ABP7VF34</accession>
<dbReference type="PANTHER" id="PTHR24421">
    <property type="entry name" value="NITRATE/NITRITE SENSOR PROTEIN NARX-RELATED"/>
    <property type="match status" value="1"/>
</dbReference>
<proteinExistence type="predicted"/>
<feature type="transmembrane region" description="Helical" evidence="4">
    <location>
        <begin position="139"/>
        <end position="160"/>
    </location>
</feature>
<gene>
    <name evidence="6" type="ORF">GCM10022214_20320</name>
</gene>
<comment type="caution">
    <text evidence="6">The sequence shown here is derived from an EMBL/GenBank/DDBJ whole genome shotgun (WGS) entry which is preliminary data.</text>
</comment>
<feature type="transmembrane region" description="Helical" evidence="4">
    <location>
        <begin position="14"/>
        <end position="34"/>
    </location>
</feature>
<dbReference type="CDD" id="cd16917">
    <property type="entry name" value="HATPase_UhpB-NarQ-NarX-like"/>
    <property type="match status" value="1"/>
</dbReference>
<keyword evidence="7" id="KW-1185">Reference proteome</keyword>
<dbReference type="SMART" id="SM00387">
    <property type="entry name" value="HATPase_c"/>
    <property type="match status" value="1"/>
</dbReference>
<feature type="transmembrane region" description="Helical" evidence="4">
    <location>
        <begin position="73"/>
        <end position="98"/>
    </location>
</feature>
<name>A0ABP7VF34_9ACTN</name>
<reference evidence="7" key="1">
    <citation type="journal article" date="2019" name="Int. J. Syst. Evol. Microbiol.">
        <title>The Global Catalogue of Microorganisms (GCM) 10K type strain sequencing project: providing services to taxonomists for standard genome sequencing and annotation.</title>
        <authorList>
            <consortium name="The Broad Institute Genomics Platform"/>
            <consortium name="The Broad Institute Genome Sequencing Center for Infectious Disease"/>
            <person name="Wu L."/>
            <person name="Ma J."/>
        </authorList>
    </citation>
    <scope>NUCLEOTIDE SEQUENCE [LARGE SCALE GENOMIC DNA]</scope>
    <source>
        <strain evidence="7">JCM 16702</strain>
    </source>
</reference>
<dbReference type="InterPro" id="IPR036890">
    <property type="entry name" value="HATPase_C_sf"/>
</dbReference>
<evidence type="ECO:0000256" key="2">
    <source>
        <dbReference type="ARBA" id="ARBA00022777"/>
    </source>
</evidence>
<feature type="transmembrane region" description="Helical" evidence="4">
    <location>
        <begin position="41"/>
        <end position="61"/>
    </location>
</feature>
<dbReference type="InterPro" id="IPR003594">
    <property type="entry name" value="HATPase_dom"/>
</dbReference>
<evidence type="ECO:0000313" key="6">
    <source>
        <dbReference type="EMBL" id="GAA4066015.1"/>
    </source>
</evidence>
<feature type="transmembrane region" description="Helical" evidence="4">
    <location>
        <begin position="105"/>
        <end position="127"/>
    </location>
</feature>
<keyword evidence="4" id="KW-1133">Transmembrane helix</keyword>
<evidence type="ECO:0000256" key="1">
    <source>
        <dbReference type="ARBA" id="ARBA00022679"/>
    </source>
</evidence>
<dbReference type="InterPro" id="IPR011712">
    <property type="entry name" value="Sig_transdc_His_kin_sub3_dim/P"/>
</dbReference>
<evidence type="ECO:0000256" key="3">
    <source>
        <dbReference type="ARBA" id="ARBA00023012"/>
    </source>
</evidence>
<dbReference type="Pfam" id="PF02518">
    <property type="entry name" value="HATPase_c"/>
    <property type="match status" value="1"/>
</dbReference>
<protein>
    <recommendedName>
        <fullName evidence="5">Histidine kinase/HSP90-like ATPase domain-containing protein</fullName>
    </recommendedName>
</protein>
<dbReference type="RefSeq" id="WP_344944236.1">
    <property type="nucleotide sequence ID" value="NZ_BAAAZG010000010.1"/>
</dbReference>
<dbReference type="Proteomes" id="UP001500683">
    <property type="component" value="Unassembled WGS sequence"/>
</dbReference>
<keyword evidence="3" id="KW-0902">Two-component regulatory system</keyword>
<dbReference type="Pfam" id="PF07730">
    <property type="entry name" value="HisKA_3"/>
    <property type="match status" value="1"/>
</dbReference>
<dbReference type="Gene3D" id="3.30.565.10">
    <property type="entry name" value="Histidine kinase-like ATPase, C-terminal domain"/>
    <property type="match status" value="1"/>
</dbReference>